<name>A0A9D9N702_9FIRM</name>
<dbReference type="Proteomes" id="UP000823618">
    <property type="component" value="Unassembled WGS sequence"/>
</dbReference>
<dbReference type="EMBL" id="JADIML010000028">
    <property type="protein sequence ID" value="MBO8462500.1"/>
    <property type="molecule type" value="Genomic_DNA"/>
</dbReference>
<evidence type="ECO:0000313" key="1">
    <source>
        <dbReference type="EMBL" id="MBO8462500.1"/>
    </source>
</evidence>
<gene>
    <name evidence="1" type="ORF">IAC13_01045</name>
</gene>
<accession>A0A9D9N702</accession>
<organism evidence="1 2">
    <name type="scientific">Candidatus Scybalomonas excrementavium</name>
    <dbReference type="NCBI Taxonomy" id="2840943"/>
    <lineage>
        <taxon>Bacteria</taxon>
        <taxon>Bacillati</taxon>
        <taxon>Bacillota</taxon>
        <taxon>Clostridia</taxon>
        <taxon>Lachnospirales</taxon>
        <taxon>Lachnospiraceae</taxon>
        <taxon>Lachnospiraceae incertae sedis</taxon>
        <taxon>Candidatus Scybalomonas</taxon>
    </lineage>
</organism>
<evidence type="ECO:0000313" key="2">
    <source>
        <dbReference type="Proteomes" id="UP000823618"/>
    </source>
</evidence>
<reference evidence="1" key="1">
    <citation type="submission" date="2020-10" db="EMBL/GenBank/DDBJ databases">
        <authorList>
            <person name="Gilroy R."/>
        </authorList>
    </citation>
    <scope>NUCLEOTIDE SEQUENCE</scope>
    <source>
        <strain evidence="1">E3-2379</strain>
    </source>
</reference>
<sequence>MKQKRKKFIILLFFLIILLCIIPIPIKMNQSISGIELSPTDTNVNNSVKITIQGTFYWKIIKLLGQDKFKGNISINNYPFTEEKILANNRSIQIIYNDSTPMIYYNKKNIFDIDSLGYIGTTWKFKHFAILVQTDPLNPTFIIAHAKNREEALHELKFLDKAFDGLVEYKQLKAK</sequence>
<protein>
    <submittedName>
        <fullName evidence="1">Uncharacterized protein</fullName>
    </submittedName>
</protein>
<comment type="caution">
    <text evidence="1">The sequence shown here is derived from an EMBL/GenBank/DDBJ whole genome shotgun (WGS) entry which is preliminary data.</text>
</comment>
<proteinExistence type="predicted"/>
<reference evidence="1" key="2">
    <citation type="journal article" date="2021" name="PeerJ">
        <title>Extensive microbial diversity within the chicken gut microbiome revealed by metagenomics and culture.</title>
        <authorList>
            <person name="Gilroy R."/>
            <person name="Ravi A."/>
            <person name="Getino M."/>
            <person name="Pursley I."/>
            <person name="Horton D.L."/>
            <person name="Alikhan N.F."/>
            <person name="Baker D."/>
            <person name="Gharbi K."/>
            <person name="Hall N."/>
            <person name="Watson M."/>
            <person name="Adriaenssens E.M."/>
            <person name="Foster-Nyarko E."/>
            <person name="Jarju S."/>
            <person name="Secka A."/>
            <person name="Antonio M."/>
            <person name="Oren A."/>
            <person name="Chaudhuri R.R."/>
            <person name="La Ragione R."/>
            <person name="Hildebrand F."/>
            <person name="Pallen M.J."/>
        </authorList>
    </citation>
    <scope>NUCLEOTIDE SEQUENCE</scope>
    <source>
        <strain evidence="1">E3-2379</strain>
    </source>
</reference>
<dbReference type="AlphaFoldDB" id="A0A9D9N702"/>